<dbReference type="GeneTree" id="ENSGT00940000161847"/>
<dbReference type="InterPro" id="IPR003597">
    <property type="entry name" value="Ig_C1-set"/>
</dbReference>
<dbReference type="InterPro" id="IPR050160">
    <property type="entry name" value="MHC/Immunoglobulin"/>
</dbReference>
<dbReference type="Gene3D" id="2.60.40.10">
    <property type="entry name" value="Immunoglobulins"/>
    <property type="match status" value="1"/>
</dbReference>
<reference evidence="2" key="3">
    <citation type="submission" date="2025-09" db="UniProtKB">
        <authorList>
            <consortium name="Ensembl"/>
        </authorList>
    </citation>
    <scope>IDENTIFICATION</scope>
</reference>
<keyword evidence="3" id="KW-1185">Reference proteome</keyword>
<proteinExistence type="predicted"/>
<dbReference type="AlphaFoldDB" id="A0AAQ4NTG2"/>
<dbReference type="Pfam" id="PF07654">
    <property type="entry name" value="C1-set"/>
    <property type="match status" value="1"/>
</dbReference>
<evidence type="ECO:0000259" key="1">
    <source>
        <dbReference type="SMART" id="SM00407"/>
    </source>
</evidence>
<feature type="domain" description="Immunoglobulin C1-set" evidence="1">
    <location>
        <begin position="25"/>
        <end position="92"/>
    </location>
</feature>
<evidence type="ECO:0000313" key="2">
    <source>
        <dbReference type="Ensembl" id="ENSGACP00000029736.1"/>
    </source>
</evidence>
<dbReference type="PANTHER" id="PTHR19944">
    <property type="entry name" value="MHC CLASS II-RELATED"/>
    <property type="match status" value="1"/>
</dbReference>
<accession>A0AAQ4NTG2</accession>
<dbReference type="SMART" id="SM00407">
    <property type="entry name" value="IGc1"/>
    <property type="match status" value="1"/>
</dbReference>
<name>A0AAQ4NTG2_GASAC</name>
<dbReference type="PANTHER" id="PTHR19944:SF86">
    <property type="entry name" value="HLA CLASS II HISTOCOMPATIBILITY ANTIGEN, DR ALPHA CHAIN"/>
    <property type="match status" value="1"/>
</dbReference>
<reference evidence="2" key="2">
    <citation type="submission" date="2025-08" db="UniProtKB">
        <authorList>
            <consortium name="Ensembl"/>
        </authorList>
    </citation>
    <scope>IDENTIFICATION</scope>
</reference>
<sequence>MKLLQLSCFSHMIYRKHGVELGEKNCHVTGFFPAPVTFSWTKSQENVTEGTCKNVPFLNKDRTFNQFSTLEFTPKLGDIYSSRVEHLALDHPLVKFYGETQQTTHFCLHVWRLSFLSPDVEAKLNISRCADISPAYVSAVW</sequence>
<reference evidence="2 3" key="1">
    <citation type="journal article" date="2021" name="G3 (Bethesda)">
        <title>Improved contiguity of the threespine stickleback genome using long-read sequencing.</title>
        <authorList>
            <person name="Nath S."/>
            <person name="Shaw D.E."/>
            <person name="White M.A."/>
        </authorList>
    </citation>
    <scope>NUCLEOTIDE SEQUENCE [LARGE SCALE GENOMIC DNA]</scope>
    <source>
        <strain evidence="2 3">Lake Benthic</strain>
    </source>
</reference>
<dbReference type="InterPro" id="IPR036179">
    <property type="entry name" value="Ig-like_dom_sf"/>
</dbReference>
<dbReference type="SUPFAM" id="SSF48726">
    <property type="entry name" value="Immunoglobulin"/>
    <property type="match status" value="1"/>
</dbReference>
<dbReference type="Proteomes" id="UP000007635">
    <property type="component" value="Chromosome VII"/>
</dbReference>
<protein>
    <recommendedName>
        <fullName evidence="1">Immunoglobulin C1-set domain-containing protein</fullName>
    </recommendedName>
</protein>
<evidence type="ECO:0000313" key="3">
    <source>
        <dbReference type="Proteomes" id="UP000007635"/>
    </source>
</evidence>
<organism evidence="2 3">
    <name type="scientific">Gasterosteus aculeatus aculeatus</name>
    <name type="common">three-spined stickleback</name>
    <dbReference type="NCBI Taxonomy" id="481459"/>
    <lineage>
        <taxon>Eukaryota</taxon>
        <taxon>Metazoa</taxon>
        <taxon>Chordata</taxon>
        <taxon>Craniata</taxon>
        <taxon>Vertebrata</taxon>
        <taxon>Euteleostomi</taxon>
        <taxon>Actinopterygii</taxon>
        <taxon>Neopterygii</taxon>
        <taxon>Teleostei</taxon>
        <taxon>Neoteleostei</taxon>
        <taxon>Acanthomorphata</taxon>
        <taxon>Eupercaria</taxon>
        <taxon>Perciformes</taxon>
        <taxon>Cottioidei</taxon>
        <taxon>Gasterosteales</taxon>
        <taxon>Gasterosteidae</taxon>
        <taxon>Gasterosteus</taxon>
    </lineage>
</organism>
<dbReference type="InterPro" id="IPR013783">
    <property type="entry name" value="Ig-like_fold"/>
</dbReference>
<dbReference type="Ensembl" id="ENSGACT00000070181.1">
    <property type="protein sequence ID" value="ENSGACP00000029736.1"/>
    <property type="gene ID" value="ENSGACG00000033826.1"/>
</dbReference>